<dbReference type="EMBL" id="FZOU01000002">
    <property type="protein sequence ID" value="SNS84654.1"/>
    <property type="molecule type" value="Genomic_DNA"/>
</dbReference>
<feature type="signal peptide" evidence="10">
    <location>
        <begin position="1"/>
        <end position="25"/>
    </location>
</feature>
<evidence type="ECO:0000256" key="8">
    <source>
        <dbReference type="ARBA" id="ARBA00023004"/>
    </source>
</evidence>
<keyword evidence="3" id="KW-0813">Transport</keyword>
<dbReference type="GO" id="GO:0005506">
    <property type="term" value="F:iron ion binding"/>
    <property type="evidence" value="ECO:0007669"/>
    <property type="project" value="InterPro"/>
</dbReference>
<feature type="region of interest" description="Disordered" evidence="9">
    <location>
        <begin position="28"/>
        <end position="50"/>
    </location>
</feature>
<dbReference type="RefSeq" id="WP_089408030.1">
    <property type="nucleotide sequence ID" value="NZ_FZOU01000002.1"/>
</dbReference>
<dbReference type="SUPFAM" id="SSF48695">
    <property type="entry name" value="Multiheme cytochromes"/>
    <property type="match status" value="1"/>
</dbReference>
<evidence type="ECO:0000313" key="11">
    <source>
        <dbReference type="EMBL" id="SNS84654.1"/>
    </source>
</evidence>
<evidence type="ECO:0000256" key="4">
    <source>
        <dbReference type="ARBA" id="ARBA00022531"/>
    </source>
</evidence>
<dbReference type="GO" id="GO:0030077">
    <property type="term" value="C:plasma membrane light-harvesting complex"/>
    <property type="evidence" value="ECO:0007669"/>
    <property type="project" value="InterPro"/>
</dbReference>
<name>A0A239HWS0_9BACT</name>
<evidence type="ECO:0000256" key="7">
    <source>
        <dbReference type="ARBA" id="ARBA00022982"/>
    </source>
</evidence>
<keyword evidence="4" id="KW-0602">Photosynthesis</keyword>
<comment type="function">
    <text evidence="1">The reaction center of purple bacteria contains a tightly bound cytochrome molecule which re-reduces the photo oxidized primary electron donor.</text>
</comment>
<feature type="chain" id="PRO_5012105084" description="Photosynthetic reaction center cytochrome c subunit" evidence="10">
    <location>
        <begin position="26"/>
        <end position="155"/>
    </location>
</feature>
<evidence type="ECO:0000256" key="6">
    <source>
        <dbReference type="ARBA" id="ARBA00022723"/>
    </source>
</evidence>
<dbReference type="OrthoDB" id="120446at2"/>
<dbReference type="InterPro" id="IPR003158">
    <property type="entry name" value="Photosyn_RC_cyt_c-su"/>
</dbReference>
<dbReference type="Gene3D" id="1.10.468.10">
    <property type="entry name" value="Photosynthetic Reaction Center, subunit C, domain 2"/>
    <property type="match status" value="1"/>
</dbReference>
<dbReference type="AlphaFoldDB" id="A0A239HWS0"/>
<dbReference type="NCBIfam" id="NF033196">
    <property type="entry name" value="c_type_nonphoto"/>
    <property type="match status" value="1"/>
</dbReference>
<organism evidence="11 12">
    <name type="scientific">Granulicella rosea</name>
    <dbReference type="NCBI Taxonomy" id="474952"/>
    <lineage>
        <taxon>Bacteria</taxon>
        <taxon>Pseudomonadati</taxon>
        <taxon>Acidobacteriota</taxon>
        <taxon>Terriglobia</taxon>
        <taxon>Terriglobales</taxon>
        <taxon>Acidobacteriaceae</taxon>
        <taxon>Granulicella</taxon>
    </lineage>
</organism>
<feature type="compositionally biased region" description="Pro residues" evidence="9">
    <location>
        <begin position="30"/>
        <end position="40"/>
    </location>
</feature>
<evidence type="ECO:0000256" key="9">
    <source>
        <dbReference type="SAM" id="MobiDB-lite"/>
    </source>
</evidence>
<dbReference type="Pfam" id="PF02276">
    <property type="entry name" value="CytoC_RC"/>
    <property type="match status" value="1"/>
</dbReference>
<dbReference type="InterPro" id="IPR036280">
    <property type="entry name" value="Multihaem_cyt_sf"/>
</dbReference>
<keyword evidence="7" id="KW-0249">Electron transport</keyword>
<keyword evidence="6" id="KW-0479">Metal-binding</keyword>
<dbReference type="GO" id="GO:0019684">
    <property type="term" value="P:photosynthesis, light reaction"/>
    <property type="evidence" value="ECO:0007669"/>
    <property type="project" value="InterPro"/>
</dbReference>
<accession>A0A239HWS0</accession>
<dbReference type="Proteomes" id="UP000198356">
    <property type="component" value="Unassembled WGS sequence"/>
</dbReference>
<dbReference type="GO" id="GO:0020037">
    <property type="term" value="F:heme binding"/>
    <property type="evidence" value="ECO:0007669"/>
    <property type="project" value="InterPro"/>
</dbReference>
<sequence length="155" mass="16638">MSVQLRRTSFLSLTFLLGAAVCALAQAPAAPQPPRGPRPKPTNIQALPKDISGDETIKYMHAYEDELGVECSYCHAKNPETKRNDFASDANPMKEKARTMIRMTAEINAKYLAALGSTPAPAPVGCGTCHRGMAKPPAFVPKPHEMPPAAPKPAM</sequence>
<proteinExistence type="predicted"/>
<evidence type="ECO:0000256" key="10">
    <source>
        <dbReference type="SAM" id="SignalP"/>
    </source>
</evidence>
<evidence type="ECO:0000256" key="3">
    <source>
        <dbReference type="ARBA" id="ARBA00022448"/>
    </source>
</evidence>
<evidence type="ECO:0000313" key="12">
    <source>
        <dbReference type="Proteomes" id="UP000198356"/>
    </source>
</evidence>
<dbReference type="InterPro" id="IPR023119">
    <property type="entry name" value="Multihaem_cyt_PRC_cyt_su-like"/>
</dbReference>
<evidence type="ECO:0000256" key="2">
    <source>
        <dbReference type="ARBA" id="ARBA00015978"/>
    </source>
</evidence>
<evidence type="ECO:0000256" key="1">
    <source>
        <dbReference type="ARBA" id="ARBA00003196"/>
    </source>
</evidence>
<protein>
    <recommendedName>
        <fullName evidence="2">Photosynthetic reaction center cytochrome c subunit</fullName>
    </recommendedName>
</protein>
<reference evidence="11 12" key="1">
    <citation type="submission" date="2017-06" db="EMBL/GenBank/DDBJ databases">
        <authorList>
            <person name="Kim H.J."/>
            <person name="Triplett B.A."/>
        </authorList>
    </citation>
    <scope>NUCLEOTIDE SEQUENCE [LARGE SCALE GENOMIC DNA]</scope>
    <source>
        <strain evidence="11 12">DSM 18704</strain>
    </source>
</reference>
<gene>
    <name evidence="11" type="ORF">SAMN05421770_102557</name>
</gene>
<keyword evidence="5" id="KW-0349">Heme</keyword>
<evidence type="ECO:0000256" key="5">
    <source>
        <dbReference type="ARBA" id="ARBA00022617"/>
    </source>
</evidence>
<keyword evidence="12" id="KW-1185">Reference proteome</keyword>
<keyword evidence="10" id="KW-0732">Signal</keyword>
<keyword evidence="8" id="KW-0408">Iron</keyword>
<dbReference type="GO" id="GO:0009055">
    <property type="term" value="F:electron transfer activity"/>
    <property type="evidence" value="ECO:0007669"/>
    <property type="project" value="InterPro"/>
</dbReference>